<dbReference type="Gene3D" id="2.30.40.10">
    <property type="entry name" value="Urease, subunit C, domain 1"/>
    <property type="match status" value="1"/>
</dbReference>
<name>A0ABT1ABT7_9PSEU</name>
<organism evidence="2 3">
    <name type="scientific">Pseudonocardia humida</name>
    <dbReference type="NCBI Taxonomy" id="2800819"/>
    <lineage>
        <taxon>Bacteria</taxon>
        <taxon>Bacillati</taxon>
        <taxon>Actinomycetota</taxon>
        <taxon>Actinomycetes</taxon>
        <taxon>Pseudonocardiales</taxon>
        <taxon>Pseudonocardiaceae</taxon>
        <taxon>Pseudonocardia</taxon>
    </lineage>
</organism>
<dbReference type="SUPFAM" id="SSF51556">
    <property type="entry name" value="Metallo-dependent hydrolases"/>
    <property type="match status" value="1"/>
</dbReference>
<dbReference type="Gene3D" id="3.20.20.140">
    <property type="entry name" value="Metal-dependent hydrolases"/>
    <property type="match status" value="1"/>
</dbReference>
<keyword evidence="3" id="KW-1185">Reference proteome</keyword>
<protein>
    <submittedName>
        <fullName evidence="2">Amidohydrolase family protein</fullName>
    </submittedName>
</protein>
<dbReference type="InterPro" id="IPR032466">
    <property type="entry name" value="Metal_Hydrolase"/>
</dbReference>
<dbReference type="EMBL" id="JAGSOV010000082">
    <property type="protein sequence ID" value="MCO1660395.1"/>
    <property type="molecule type" value="Genomic_DNA"/>
</dbReference>
<dbReference type="InterPro" id="IPR011059">
    <property type="entry name" value="Metal-dep_hydrolase_composite"/>
</dbReference>
<dbReference type="InterPro" id="IPR013108">
    <property type="entry name" value="Amidohydro_3"/>
</dbReference>
<reference evidence="2" key="1">
    <citation type="submission" date="2021-04" db="EMBL/GenBank/DDBJ databases">
        <title>Pseudonocardia sp. nov., isolated from sandy soil of mangrove forest.</title>
        <authorList>
            <person name="Zan Z."/>
            <person name="Huang R."/>
            <person name="Liu W."/>
        </authorList>
    </citation>
    <scope>NUCLEOTIDE SEQUENCE</scope>
    <source>
        <strain evidence="2">S2-4</strain>
    </source>
</reference>
<accession>A0ABT1ABT7</accession>
<proteinExistence type="predicted"/>
<dbReference type="Pfam" id="PF07969">
    <property type="entry name" value="Amidohydro_3"/>
    <property type="match status" value="1"/>
</dbReference>
<evidence type="ECO:0000313" key="2">
    <source>
        <dbReference type="EMBL" id="MCO1660395.1"/>
    </source>
</evidence>
<gene>
    <name evidence="2" type="ORF">KDL28_35585</name>
</gene>
<feature type="domain" description="Amidohydrolase 3" evidence="1">
    <location>
        <begin position="88"/>
        <end position="390"/>
    </location>
</feature>
<evidence type="ECO:0000259" key="1">
    <source>
        <dbReference type="Pfam" id="PF07969"/>
    </source>
</evidence>
<evidence type="ECO:0000313" key="3">
    <source>
        <dbReference type="Proteomes" id="UP001165283"/>
    </source>
</evidence>
<dbReference type="PANTHER" id="PTHR32027">
    <property type="entry name" value="CYTOSINE DEAMINASE"/>
    <property type="match status" value="1"/>
</dbReference>
<dbReference type="PANTHER" id="PTHR32027:SF9">
    <property type="entry name" value="BLL3847 PROTEIN"/>
    <property type="match status" value="1"/>
</dbReference>
<sequence>MAGLHGVRLPDGAVGDVLIDAGSVAAAAPGEGTALDAGGWRVLPSACEPHAHLDKALTGSRMDPAAGNDLLTAISAWRSMLPGIDTADIAARAMAAIEQYVARGITAIRSHVDVPLEGDRFRGVDALVAVREQLRGRVDLQVCLLAGSEADDGVVAEAVARGIDVVGGCPHLAPDPHHEVTRMLDVAERHGLPIDLHADEQTDITLPDDGLDVVDLARKSIARGMDAPGRVTASHCVRLGVLPPERLDRVVELVAAARMGVVTLPITNLYLQGRGLTHAAPRALTAVRALLDAGVPLAAGGDNLRDPFNPVGRADPFETTSLLMTAGHLRGAEALAAVTSGARAVMGLPPAGTAPGERADLMLVPDVDPGDVLAGATDARIVLHGGRVVADTRTARALDLVPDRSRPALAR</sequence>
<comment type="caution">
    <text evidence="2">The sequence shown here is derived from an EMBL/GenBank/DDBJ whole genome shotgun (WGS) entry which is preliminary data.</text>
</comment>
<dbReference type="InterPro" id="IPR052349">
    <property type="entry name" value="Metallo-hydrolase_Enzymes"/>
</dbReference>
<dbReference type="Proteomes" id="UP001165283">
    <property type="component" value="Unassembled WGS sequence"/>
</dbReference>